<dbReference type="Gene3D" id="1.10.437.20">
    <property type="entry name" value="dsDNA poxvirus"/>
    <property type="match status" value="1"/>
</dbReference>
<protein>
    <submittedName>
        <fullName evidence="1">NFkB inhibitor</fullName>
    </submittedName>
</protein>
<sequence length="150" mass="17169">MATFSTNYCFSPPHCQCNKLTDVDEIKQCLIDYLYWSSYAFRNRECAGQVYVKLISFRDDSTSVFGDFKNMVRNMPFDNVEDCVEIIRCYIPDNVKTTREVSAIVGLCAYAATYWGGETFPTSESINALFVMVSLLDDSDYIKLFNSINN</sequence>
<dbReference type="Pfam" id="PF06227">
    <property type="entry name" value="Poxv_Bcl-2-like"/>
    <property type="match status" value="1"/>
</dbReference>
<dbReference type="Proteomes" id="UP000121784">
    <property type="component" value="Segment"/>
</dbReference>
<gene>
    <name evidence="1" type="primary">166</name>
</gene>
<dbReference type="InterPro" id="IPR022819">
    <property type="entry name" value="Poxvirus_Bcl-2-like"/>
</dbReference>
<reference evidence="1 2" key="1">
    <citation type="submission" date="2014-09" db="EMBL/GenBank/DDBJ databases">
        <title>Complete Genome Sequence of the Embu Virus Strain SPAn 880.</title>
        <authorList>
            <person name="Ibrahim M.S."/>
            <person name="Antwerpen M.H."/>
            <person name="Georgi E."/>
            <person name="Vette P."/>
            <person name="Zoeller G."/>
            <person name="Meyer H."/>
        </authorList>
    </citation>
    <scope>NUCLEOTIDE SEQUENCE [LARGE SCALE GENOMIC DNA]</scope>
    <source>
        <strain evidence="1">SPAn880</strain>
    </source>
</reference>
<proteinExistence type="predicted"/>
<name>A0A097IW30_9POXV</name>
<organism evidence="1 2">
    <name type="scientific">Cotia virus</name>
    <dbReference type="NCBI Taxonomy" id="39444"/>
    <lineage>
        <taxon>Viruses</taxon>
        <taxon>Varidnaviria</taxon>
        <taxon>Bamfordvirae</taxon>
        <taxon>Nucleocytoviricota</taxon>
        <taxon>Pokkesviricetes</taxon>
        <taxon>Chitovirales</taxon>
        <taxon>Poxviridae</taxon>
        <taxon>Chordopoxvirinae</taxon>
        <taxon>Oryzopoxvirus</taxon>
        <taxon>Oryzopoxvirus cotia</taxon>
    </lineage>
</organism>
<dbReference type="EMBL" id="KM595078">
    <property type="protein sequence ID" value="AIT70781.1"/>
    <property type="molecule type" value="Genomic_DNA"/>
</dbReference>
<accession>A0A097IW30</accession>
<dbReference type="PIRSF" id="PIRSF017324">
    <property type="entry name" value="UCP017324"/>
    <property type="match status" value="1"/>
</dbReference>
<evidence type="ECO:0000313" key="2">
    <source>
        <dbReference type="Proteomes" id="UP000121784"/>
    </source>
</evidence>
<evidence type="ECO:0000313" key="1">
    <source>
        <dbReference type="EMBL" id="AIT70781.1"/>
    </source>
</evidence>
<dbReference type="InterPro" id="IPR011212">
    <property type="entry name" value="Poxvirus_B14/B22/C16"/>
</dbReference>
<dbReference type="InterPro" id="IPR043018">
    <property type="entry name" value="Poxvirus_sf"/>
</dbReference>